<dbReference type="InterPro" id="IPR012338">
    <property type="entry name" value="Beta-lactam/transpept-like"/>
</dbReference>
<dbReference type="PANTHER" id="PTHR35333">
    <property type="entry name" value="BETA-LACTAMASE"/>
    <property type="match status" value="1"/>
</dbReference>
<accession>A0A7Z0DR18</accession>
<dbReference type="RefSeq" id="WP_179660282.1">
    <property type="nucleotide sequence ID" value="NZ_JACBZR010000001.1"/>
</dbReference>
<protein>
    <submittedName>
        <fullName evidence="2">Beta-lactamase class A</fullName>
        <ecNumber evidence="2">3.5.2.6</ecNumber>
    </submittedName>
</protein>
<organism evidence="2 3">
    <name type="scientific">Nocardioides panzhihuensis</name>
    <dbReference type="NCBI Taxonomy" id="860243"/>
    <lineage>
        <taxon>Bacteria</taxon>
        <taxon>Bacillati</taxon>
        <taxon>Actinomycetota</taxon>
        <taxon>Actinomycetes</taxon>
        <taxon>Propionibacteriales</taxon>
        <taxon>Nocardioidaceae</taxon>
        <taxon>Nocardioides</taxon>
    </lineage>
</organism>
<dbReference type="Pfam" id="PF13354">
    <property type="entry name" value="Beta-lactamase2"/>
    <property type="match status" value="1"/>
</dbReference>
<evidence type="ECO:0000313" key="3">
    <source>
        <dbReference type="Proteomes" id="UP000564496"/>
    </source>
</evidence>
<evidence type="ECO:0000313" key="2">
    <source>
        <dbReference type="EMBL" id="NYI80055.1"/>
    </source>
</evidence>
<comment type="caution">
    <text evidence="2">The sequence shown here is derived from an EMBL/GenBank/DDBJ whole genome shotgun (WGS) entry which is preliminary data.</text>
</comment>
<dbReference type="EC" id="3.5.2.6" evidence="2"/>
<keyword evidence="2" id="KW-0378">Hydrolase</keyword>
<feature type="domain" description="Beta-lactamase class A catalytic" evidence="1">
    <location>
        <begin position="31"/>
        <end position="275"/>
    </location>
</feature>
<gene>
    <name evidence="2" type="ORF">BJ988_004703</name>
</gene>
<dbReference type="SUPFAM" id="SSF56601">
    <property type="entry name" value="beta-lactamase/transpeptidase-like"/>
    <property type="match status" value="1"/>
</dbReference>
<reference evidence="2 3" key="1">
    <citation type="submission" date="2020-07" db="EMBL/GenBank/DDBJ databases">
        <title>Sequencing the genomes of 1000 actinobacteria strains.</title>
        <authorList>
            <person name="Klenk H.-P."/>
        </authorList>
    </citation>
    <scope>NUCLEOTIDE SEQUENCE [LARGE SCALE GENOMIC DNA]</scope>
    <source>
        <strain evidence="2 3">DSM 26487</strain>
    </source>
</reference>
<keyword evidence="3" id="KW-1185">Reference proteome</keyword>
<name>A0A7Z0DR18_9ACTN</name>
<dbReference type="Gene3D" id="3.40.710.10">
    <property type="entry name" value="DD-peptidase/beta-lactamase superfamily"/>
    <property type="match status" value="1"/>
</dbReference>
<dbReference type="EMBL" id="JACBZR010000001">
    <property type="protein sequence ID" value="NYI80055.1"/>
    <property type="molecule type" value="Genomic_DNA"/>
</dbReference>
<sequence length="308" mass="33384">MSPLVGSDRGLIDLAEATAERFRDLQVRIAFLARDLDAGQEVGVGVDRQMPLASVAKVPLALVVADRIARGEIDPAANMTLTADERSYGPFGFSAFTHDVTCSVADLMLMMLSLSDNAAADALFDEVSPREVDEQLAEWGVEGLRVRHRMQPMYDYATRLAGHDFALATQLAVEGRRPGGRHVIDSLDVERATVGSPRACVDLLERVWRDEIAKPEATAMLRESMGKQVFTHRIAADLLADDIQLAGKTGGFLTLRHEIAVVTHPGGRVAIAVLTDSDRTARIQNDVDLAVAATARDAVEALAMRRST</sequence>
<dbReference type="GO" id="GO:0008800">
    <property type="term" value="F:beta-lactamase activity"/>
    <property type="evidence" value="ECO:0007669"/>
    <property type="project" value="UniProtKB-EC"/>
</dbReference>
<dbReference type="GO" id="GO:0030655">
    <property type="term" value="P:beta-lactam antibiotic catabolic process"/>
    <property type="evidence" value="ECO:0007669"/>
    <property type="project" value="InterPro"/>
</dbReference>
<dbReference type="Proteomes" id="UP000564496">
    <property type="component" value="Unassembled WGS sequence"/>
</dbReference>
<evidence type="ECO:0000259" key="1">
    <source>
        <dbReference type="Pfam" id="PF13354"/>
    </source>
</evidence>
<dbReference type="PANTHER" id="PTHR35333:SF3">
    <property type="entry name" value="BETA-LACTAMASE-TYPE TRANSPEPTIDASE FOLD CONTAINING PROTEIN"/>
    <property type="match status" value="1"/>
</dbReference>
<dbReference type="InterPro" id="IPR000871">
    <property type="entry name" value="Beta-lactam_class-A"/>
</dbReference>
<proteinExistence type="predicted"/>
<dbReference type="InterPro" id="IPR045155">
    <property type="entry name" value="Beta-lactam_cat"/>
</dbReference>
<dbReference type="AlphaFoldDB" id="A0A7Z0DR18"/>
<dbReference type="GO" id="GO:0046677">
    <property type="term" value="P:response to antibiotic"/>
    <property type="evidence" value="ECO:0007669"/>
    <property type="project" value="InterPro"/>
</dbReference>